<dbReference type="Proteomes" id="UP001234989">
    <property type="component" value="Chromosome 3"/>
</dbReference>
<dbReference type="AlphaFoldDB" id="A0AAF0QEJ2"/>
<feature type="region of interest" description="Disordered" evidence="1">
    <location>
        <begin position="1"/>
        <end position="38"/>
    </location>
</feature>
<accession>A0AAF0QEJ2</accession>
<gene>
    <name evidence="2" type="ORF">MTR67_012461</name>
</gene>
<evidence type="ECO:0000313" key="2">
    <source>
        <dbReference type="EMBL" id="WMV19076.1"/>
    </source>
</evidence>
<evidence type="ECO:0000256" key="1">
    <source>
        <dbReference type="SAM" id="MobiDB-lite"/>
    </source>
</evidence>
<sequence length="80" mass="8976">MDTIEQNGPRQLKERRKESVPSPDQENQVGGRKELSASHRTVLRCSAISPKVQNLKMLRAKAKGRWNTPKGCAIFADFAL</sequence>
<name>A0AAF0QEJ2_SOLVR</name>
<reference evidence="2" key="1">
    <citation type="submission" date="2023-08" db="EMBL/GenBank/DDBJ databases">
        <title>A de novo genome assembly of Solanum verrucosum Schlechtendal, a Mexican diploid species geographically isolated from the other diploid A-genome species in potato relatives.</title>
        <authorList>
            <person name="Hosaka K."/>
        </authorList>
    </citation>
    <scope>NUCLEOTIDE SEQUENCE</scope>
    <source>
        <tissue evidence="2">Young leaves</tissue>
    </source>
</reference>
<organism evidence="2 3">
    <name type="scientific">Solanum verrucosum</name>
    <dbReference type="NCBI Taxonomy" id="315347"/>
    <lineage>
        <taxon>Eukaryota</taxon>
        <taxon>Viridiplantae</taxon>
        <taxon>Streptophyta</taxon>
        <taxon>Embryophyta</taxon>
        <taxon>Tracheophyta</taxon>
        <taxon>Spermatophyta</taxon>
        <taxon>Magnoliopsida</taxon>
        <taxon>eudicotyledons</taxon>
        <taxon>Gunneridae</taxon>
        <taxon>Pentapetalae</taxon>
        <taxon>asterids</taxon>
        <taxon>lamiids</taxon>
        <taxon>Solanales</taxon>
        <taxon>Solanaceae</taxon>
        <taxon>Solanoideae</taxon>
        <taxon>Solaneae</taxon>
        <taxon>Solanum</taxon>
    </lineage>
</organism>
<dbReference type="EMBL" id="CP133614">
    <property type="protein sequence ID" value="WMV19076.1"/>
    <property type="molecule type" value="Genomic_DNA"/>
</dbReference>
<evidence type="ECO:0000313" key="3">
    <source>
        <dbReference type="Proteomes" id="UP001234989"/>
    </source>
</evidence>
<proteinExistence type="predicted"/>
<keyword evidence="3" id="KW-1185">Reference proteome</keyword>
<protein>
    <submittedName>
        <fullName evidence="2">Uncharacterized protein</fullName>
    </submittedName>
</protein>